<sequence>MSSPGHVFNNDNRLNKNSIDNTGNSDVDVTVDVEIDTMPIAFAMLYSLFASKQISSEEFELAIQRLKSWNDKDNSNADFYSGRDINNIVDARLFHSQDSIEDR</sequence>
<dbReference type="Proteomes" id="UP000250174">
    <property type="component" value="Unassembled WGS sequence"/>
</dbReference>
<evidence type="ECO:0000313" key="2">
    <source>
        <dbReference type="EMBL" id="RAS78210.1"/>
    </source>
</evidence>
<evidence type="ECO:0000313" key="3">
    <source>
        <dbReference type="Proteomes" id="UP000250174"/>
    </source>
</evidence>
<organism evidence="2 3">
    <name type="scientific">Priestia endophytica</name>
    <dbReference type="NCBI Taxonomy" id="135735"/>
    <lineage>
        <taxon>Bacteria</taxon>
        <taxon>Bacillati</taxon>
        <taxon>Bacillota</taxon>
        <taxon>Bacilli</taxon>
        <taxon>Bacillales</taxon>
        <taxon>Bacillaceae</taxon>
        <taxon>Priestia</taxon>
    </lineage>
</organism>
<dbReference type="AlphaFoldDB" id="A0AAX1QBP1"/>
<accession>A0AAX1QBP1</accession>
<feature type="region of interest" description="Disordered" evidence="1">
    <location>
        <begin position="1"/>
        <end position="25"/>
    </location>
</feature>
<dbReference type="EMBL" id="LVYK01000016">
    <property type="protein sequence ID" value="RAS78210.1"/>
    <property type="molecule type" value="Genomic_DNA"/>
</dbReference>
<reference evidence="2 3" key="1">
    <citation type="submission" date="2016-03" db="EMBL/GenBank/DDBJ databases">
        <title>Comparison of Bacillus endophyticus and B. anthracis characteristics using whole genome sequence analysis and microbiological techniques.</title>
        <authorList>
            <person name="Lekota K.E."/>
            <person name="Mafofo J."/>
            <person name="Rees J."/>
            <person name="Muchadeyi F.C."/>
            <person name="Madoroba E."/>
            <person name="Van Heerden H."/>
        </authorList>
    </citation>
    <scope>NUCLEOTIDE SEQUENCE [LARGE SCALE GENOMIC DNA]</scope>
    <source>
        <strain evidence="2 3">3631_10C</strain>
    </source>
</reference>
<name>A0AAX1QBP1_9BACI</name>
<comment type="caution">
    <text evidence="2">The sequence shown here is derived from an EMBL/GenBank/DDBJ whole genome shotgun (WGS) entry which is preliminary data.</text>
</comment>
<protein>
    <submittedName>
        <fullName evidence="2">Uncharacterized protein</fullName>
    </submittedName>
</protein>
<evidence type="ECO:0000256" key="1">
    <source>
        <dbReference type="SAM" id="MobiDB-lite"/>
    </source>
</evidence>
<proteinExistence type="predicted"/>
<gene>
    <name evidence="2" type="ORF">A3864_09160</name>
</gene>